<dbReference type="PANTHER" id="PTHR30408:SF13">
    <property type="entry name" value="TYPE I RESTRICTION ENZYME HINDI SPECIFICITY SUBUNIT"/>
    <property type="match status" value="1"/>
</dbReference>
<dbReference type="EC" id="3.1.21.-" evidence="5"/>
<dbReference type="Proteomes" id="UP000682134">
    <property type="component" value="Unassembled WGS sequence"/>
</dbReference>
<keyword evidence="5" id="KW-0378">Hydrolase</keyword>
<evidence type="ECO:0000256" key="1">
    <source>
        <dbReference type="ARBA" id="ARBA00010923"/>
    </source>
</evidence>
<dbReference type="InterPro" id="IPR044946">
    <property type="entry name" value="Restrct_endonuc_typeI_TRD_sf"/>
</dbReference>
<sequence>MRFKELALENILEINPRMVLKKGTVAKKIAMEHINEYVKKVQGHELTEFKSGSKFKNGDTLVARITPCLENGKTAYVNILEDNEIAFGSTEFFVVRAIEGKGDPQFIYYLMRHPKIREVTIKSMTGTSGRQRAQKEAILEYSMALPNIKDQKKIGYFLSLYDSKIEVNKEIINILKQLSQTLFKHWFIDFEFPNEKGQPYKSSGGEMVQSELGEIPKAWSVDSLSSIADIVMGQSPKSDTYNNENIGLPLLNGAADFKNCNLSPNKYTSDAKKIGNKGDFVFGVRATIGLVTELDDTYAIGRGAGIARSLTREAKEYLYEVLNKAFNEFQYTASGSVYLNISKNDLKDYKICKPSNNIVKRYHSAVRAIMIQKENLIQENKNLTQLRDTLLPKLLSGEIEIPDELEV</sequence>
<keyword evidence="3" id="KW-0238">DNA-binding</keyword>
<evidence type="ECO:0000313" key="5">
    <source>
        <dbReference type="EMBL" id="MBP0723935.1"/>
    </source>
</evidence>
<accession>A0A940SHG8</accession>
<dbReference type="EMBL" id="JAGIYQ010000001">
    <property type="protein sequence ID" value="MBP0723935.1"/>
    <property type="molecule type" value="Genomic_DNA"/>
</dbReference>
<dbReference type="AlphaFoldDB" id="A0A940SHG8"/>
<evidence type="ECO:0000256" key="3">
    <source>
        <dbReference type="ARBA" id="ARBA00023125"/>
    </source>
</evidence>
<dbReference type="InterPro" id="IPR052021">
    <property type="entry name" value="Type-I_RS_S_subunit"/>
</dbReference>
<gene>
    <name evidence="5" type="ORF">J5Y03_01905</name>
</gene>
<dbReference type="GO" id="GO:0004519">
    <property type="term" value="F:endonuclease activity"/>
    <property type="evidence" value="ECO:0007669"/>
    <property type="project" value="UniProtKB-KW"/>
</dbReference>
<keyword evidence="2" id="KW-0680">Restriction system</keyword>
<feature type="domain" description="Type I restriction modification DNA specificity" evidence="4">
    <location>
        <begin position="216"/>
        <end position="357"/>
    </location>
</feature>
<keyword evidence="5" id="KW-0540">Nuclease</keyword>
<feature type="domain" description="Type I restriction modification DNA specificity" evidence="4">
    <location>
        <begin position="8"/>
        <end position="176"/>
    </location>
</feature>
<dbReference type="Gene3D" id="3.90.220.20">
    <property type="entry name" value="DNA methylase specificity domains"/>
    <property type="match status" value="2"/>
</dbReference>
<keyword evidence="6" id="KW-1185">Reference proteome</keyword>
<name>A0A940SHG8_9BACI</name>
<dbReference type="InterPro" id="IPR000055">
    <property type="entry name" value="Restrct_endonuc_typeI_TRD"/>
</dbReference>
<evidence type="ECO:0000259" key="4">
    <source>
        <dbReference type="Pfam" id="PF01420"/>
    </source>
</evidence>
<dbReference type="Pfam" id="PF01420">
    <property type="entry name" value="Methylase_S"/>
    <property type="match status" value="2"/>
</dbReference>
<protein>
    <submittedName>
        <fullName evidence="5">Restriction endonuclease subunit S</fullName>
        <ecNumber evidence="5">3.1.21.-</ecNumber>
    </submittedName>
</protein>
<dbReference type="CDD" id="cd17496">
    <property type="entry name" value="RMtype1_S_BliBORF2384P-TRD1-CR1_like"/>
    <property type="match status" value="1"/>
</dbReference>
<keyword evidence="5" id="KW-0255">Endonuclease</keyword>
<dbReference type="PANTHER" id="PTHR30408">
    <property type="entry name" value="TYPE-1 RESTRICTION ENZYME ECOKI SPECIFICITY PROTEIN"/>
    <property type="match status" value="1"/>
</dbReference>
<dbReference type="RefSeq" id="WP_209401865.1">
    <property type="nucleotide sequence ID" value="NZ_JAGIYQ010000001.1"/>
</dbReference>
<dbReference type="SUPFAM" id="SSF116734">
    <property type="entry name" value="DNA methylase specificity domain"/>
    <property type="match status" value="2"/>
</dbReference>
<dbReference type="CDD" id="cd17260">
    <property type="entry name" value="RMtype1_S_EcoEI-TRD1-CR1_like"/>
    <property type="match status" value="1"/>
</dbReference>
<evidence type="ECO:0000256" key="2">
    <source>
        <dbReference type="ARBA" id="ARBA00022747"/>
    </source>
</evidence>
<proteinExistence type="inferred from homology"/>
<dbReference type="GO" id="GO:0016787">
    <property type="term" value="F:hydrolase activity"/>
    <property type="evidence" value="ECO:0007669"/>
    <property type="project" value="UniProtKB-KW"/>
</dbReference>
<dbReference type="GO" id="GO:0009307">
    <property type="term" value="P:DNA restriction-modification system"/>
    <property type="evidence" value="ECO:0007669"/>
    <property type="project" value="UniProtKB-KW"/>
</dbReference>
<organism evidence="5 6">
    <name type="scientific">Gottfriedia endophytica</name>
    <dbReference type="NCBI Taxonomy" id="2820819"/>
    <lineage>
        <taxon>Bacteria</taxon>
        <taxon>Bacillati</taxon>
        <taxon>Bacillota</taxon>
        <taxon>Bacilli</taxon>
        <taxon>Bacillales</taxon>
        <taxon>Bacillaceae</taxon>
        <taxon>Gottfriedia</taxon>
    </lineage>
</organism>
<dbReference type="GO" id="GO:0003677">
    <property type="term" value="F:DNA binding"/>
    <property type="evidence" value="ECO:0007669"/>
    <property type="project" value="UniProtKB-KW"/>
</dbReference>
<reference evidence="5" key="1">
    <citation type="submission" date="2021-04" db="EMBL/GenBank/DDBJ databases">
        <title>Genome seq and assembly of Bacillus sp.</title>
        <authorList>
            <person name="Chhetri G."/>
        </authorList>
    </citation>
    <scope>NUCLEOTIDE SEQUENCE</scope>
    <source>
        <strain evidence="5">RG28</strain>
    </source>
</reference>
<evidence type="ECO:0000313" key="6">
    <source>
        <dbReference type="Proteomes" id="UP000682134"/>
    </source>
</evidence>
<comment type="similarity">
    <text evidence="1">Belongs to the type-I restriction system S methylase family.</text>
</comment>
<comment type="caution">
    <text evidence="5">The sequence shown here is derived from an EMBL/GenBank/DDBJ whole genome shotgun (WGS) entry which is preliminary data.</text>
</comment>